<feature type="region of interest" description="Disordered" evidence="1">
    <location>
        <begin position="564"/>
        <end position="740"/>
    </location>
</feature>
<feature type="compositionally biased region" description="Acidic residues" evidence="1">
    <location>
        <begin position="165"/>
        <end position="176"/>
    </location>
</feature>
<sequence>MARRSARLASVTKSPKPAAEVPSLSSVVERDGSPEKSVAQSLNAAVSSPMPAPKTPGSSSPVKPPMSEMHPAKFHHSMAAPSSGLRLGFTDIKPTTNRDSKIPAALQTTPSKIGGVPTSPFTFRFARQTATDLKLGPEAQRMMDELREEALRIKADLKAKREAGEENEDEQTEEEQANTRKIAKAKGKAGRYSAVHMAEFKKMDSIANHPSAFRAQPGRTTTPLKTGIKRSQSKANLDEREATLTPLKSGIKRSQSKADLNERESVRAKQPVSAIAIAKSLSPVKRARQHRVDDASSNRPVSQDGSALPRPVSAGIGSGIPRSKPSFASLMTPTKSSLARTASVKTLMHGSLLRSPSKVSMNGGLVRSATTNNLPVAKEETGKDAEKEKEAEAPRAEITSPKSRFDRVKSMFRGKIANATKAKSALPLPSALTSQTPAPTRSQKVDTLAAPFTTPGRKLIKRVAFTPEAQRAALTQNSPSPVKSGIPRSKSQRQILGEVHYPTLDAIVMAEESIDRGISYPDLSEFADASERRPLPEPPIRKLNIAKKSAEASVPGTFTFRSDRTINFDSKSPEFGTSPGQSSVRPVRPSILPSEHMPGSFPDSSVIGVGAAGATADSGSPNKENEAPPVFLALPHGMRNKKRNRASTDEQEAEEEAAERAAKKRKHEMVPEGDALLAPRLMASAAKKHNLGLGGSSSSPKKQVSAPSRIGGGGTPSPTKKRGMISLSRLQMLSRPKARK</sequence>
<feature type="compositionally biased region" description="Polar residues" evidence="1">
    <location>
        <begin position="329"/>
        <end position="338"/>
    </location>
</feature>
<comment type="caution">
    <text evidence="2">The sequence shown here is derived from an EMBL/GenBank/DDBJ whole genome shotgun (WGS) entry which is preliminary data.</text>
</comment>
<evidence type="ECO:0000313" key="2">
    <source>
        <dbReference type="EMBL" id="KAK0621485.1"/>
    </source>
</evidence>
<dbReference type="Proteomes" id="UP001174934">
    <property type="component" value="Unassembled WGS sequence"/>
</dbReference>
<dbReference type="EMBL" id="JAULSR010000004">
    <property type="protein sequence ID" value="KAK0621485.1"/>
    <property type="molecule type" value="Genomic_DNA"/>
</dbReference>
<organism evidence="2 3">
    <name type="scientific">Bombardia bombarda</name>
    <dbReference type="NCBI Taxonomy" id="252184"/>
    <lineage>
        <taxon>Eukaryota</taxon>
        <taxon>Fungi</taxon>
        <taxon>Dikarya</taxon>
        <taxon>Ascomycota</taxon>
        <taxon>Pezizomycotina</taxon>
        <taxon>Sordariomycetes</taxon>
        <taxon>Sordariomycetidae</taxon>
        <taxon>Sordariales</taxon>
        <taxon>Lasiosphaeriaceae</taxon>
        <taxon>Bombardia</taxon>
    </lineage>
</organism>
<accession>A0AA40C1F2</accession>
<protein>
    <recommendedName>
        <fullName evidence="4">Erythromycin esterase</fullName>
    </recommendedName>
</protein>
<evidence type="ECO:0000256" key="1">
    <source>
        <dbReference type="SAM" id="MobiDB-lite"/>
    </source>
</evidence>
<gene>
    <name evidence="2" type="ORF">B0T17DRAFT_494951</name>
</gene>
<evidence type="ECO:0008006" key="4">
    <source>
        <dbReference type="Google" id="ProtNLM"/>
    </source>
</evidence>
<feature type="region of interest" description="Disordered" evidence="1">
    <location>
        <begin position="358"/>
        <end position="405"/>
    </location>
</feature>
<feature type="region of interest" description="Disordered" evidence="1">
    <location>
        <begin position="158"/>
        <end position="190"/>
    </location>
</feature>
<proteinExistence type="predicted"/>
<reference evidence="2" key="1">
    <citation type="submission" date="2023-06" db="EMBL/GenBank/DDBJ databases">
        <title>Genome-scale phylogeny and comparative genomics of the fungal order Sordariales.</title>
        <authorList>
            <consortium name="Lawrence Berkeley National Laboratory"/>
            <person name="Hensen N."/>
            <person name="Bonometti L."/>
            <person name="Westerberg I."/>
            <person name="Brannstrom I.O."/>
            <person name="Guillou S."/>
            <person name="Cros-Aarteil S."/>
            <person name="Calhoun S."/>
            <person name="Haridas S."/>
            <person name="Kuo A."/>
            <person name="Mondo S."/>
            <person name="Pangilinan J."/>
            <person name="Riley R."/>
            <person name="LaButti K."/>
            <person name="Andreopoulos B."/>
            <person name="Lipzen A."/>
            <person name="Chen C."/>
            <person name="Yanf M."/>
            <person name="Daum C."/>
            <person name="Ng V."/>
            <person name="Clum A."/>
            <person name="Steindorff A."/>
            <person name="Ohm R."/>
            <person name="Martin F."/>
            <person name="Silar P."/>
            <person name="Natvig D."/>
            <person name="Lalanne C."/>
            <person name="Gautier V."/>
            <person name="Ament-velasquez S.L."/>
            <person name="Kruys A."/>
            <person name="Hutchinson M.I."/>
            <person name="Powell A.J."/>
            <person name="Barry K."/>
            <person name="Miller A.N."/>
            <person name="Grigoriev I.V."/>
            <person name="Debuchy R."/>
            <person name="Gladieux P."/>
            <person name="Thoren M.H."/>
            <person name="Johannesson H."/>
        </authorList>
    </citation>
    <scope>NUCLEOTIDE SEQUENCE</scope>
    <source>
        <strain evidence="2">SMH3391-2</strain>
    </source>
</reference>
<feature type="region of interest" description="Disordered" evidence="1">
    <location>
        <begin position="208"/>
        <end position="338"/>
    </location>
</feature>
<keyword evidence="3" id="KW-1185">Reference proteome</keyword>
<name>A0AA40C1F2_9PEZI</name>
<feature type="compositionally biased region" description="Basic and acidic residues" evidence="1">
    <location>
        <begin position="377"/>
        <end position="395"/>
    </location>
</feature>
<feature type="region of interest" description="Disordered" evidence="1">
    <location>
        <begin position="1"/>
        <end position="119"/>
    </location>
</feature>
<evidence type="ECO:0000313" key="3">
    <source>
        <dbReference type="Proteomes" id="UP001174934"/>
    </source>
</evidence>
<dbReference type="AlphaFoldDB" id="A0AA40C1F2"/>
<feature type="region of interest" description="Disordered" evidence="1">
    <location>
        <begin position="471"/>
        <end position="491"/>
    </location>
</feature>